<dbReference type="InterPro" id="IPR045683">
    <property type="entry name" value="DUF6192"/>
</dbReference>
<evidence type="ECO:0000256" key="1">
    <source>
        <dbReference type="SAM" id="MobiDB-lite"/>
    </source>
</evidence>
<gene>
    <name evidence="2" type="ORF">ACFYNQ_14245</name>
</gene>
<name>A0ABW6M0Q9_9ACTN</name>
<dbReference type="Pfam" id="PF19691">
    <property type="entry name" value="DUF6192"/>
    <property type="match status" value="1"/>
</dbReference>
<proteinExistence type="predicted"/>
<protein>
    <submittedName>
        <fullName evidence="2">DUF6192 family protein</fullName>
    </submittedName>
</protein>
<dbReference type="Proteomes" id="UP001601303">
    <property type="component" value="Unassembled WGS sequence"/>
</dbReference>
<dbReference type="EMBL" id="JBIAHM010000004">
    <property type="protein sequence ID" value="MFE9599726.1"/>
    <property type="molecule type" value="Genomic_DNA"/>
</dbReference>
<dbReference type="RefSeq" id="WP_388106181.1">
    <property type="nucleotide sequence ID" value="NZ_JBIAHM010000004.1"/>
</dbReference>
<evidence type="ECO:0000313" key="3">
    <source>
        <dbReference type="Proteomes" id="UP001601303"/>
    </source>
</evidence>
<sequence length="95" mass="10137">MRKTPANIPDERERFEAPRPNPSGGPPRWTRNSAKPSVDSKIDPPESVRAKVQAILDLAADDAVTAAVTTPVPFQASHGLCSRGDAPIKIVSHSS</sequence>
<accession>A0ABW6M0Q9</accession>
<organism evidence="2 3">
    <name type="scientific">Streptomyces hokutonensis</name>
    <dbReference type="NCBI Taxonomy" id="1306990"/>
    <lineage>
        <taxon>Bacteria</taxon>
        <taxon>Bacillati</taxon>
        <taxon>Actinomycetota</taxon>
        <taxon>Actinomycetes</taxon>
        <taxon>Kitasatosporales</taxon>
        <taxon>Streptomycetaceae</taxon>
        <taxon>Streptomyces</taxon>
    </lineage>
</organism>
<comment type="caution">
    <text evidence="2">The sequence shown here is derived from an EMBL/GenBank/DDBJ whole genome shotgun (WGS) entry which is preliminary data.</text>
</comment>
<evidence type="ECO:0000313" key="2">
    <source>
        <dbReference type="EMBL" id="MFE9599726.1"/>
    </source>
</evidence>
<reference evidence="2 3" key="1">
    <citation type="submission" date="2024-10" db="EMBL/GenBank/DDBJ databases">
        <title>The Natural Products Discovery Center: Release of the First 8490 Sequenced Strains for Exploring Actinobacteria Biosynthetic Diversity.</title>
        <authorList>
            <person name="Kalkreuter E."/>
            <person name="Kautsar S.A."/>
            <person name="Yang D."/>
            <person name="Bader C.D."/>
            <person name="Teijaro C.N."/>
            <person name="Fluegel L."/>
            <person name="Davis C.M."/>
            <person name="Simpson J.R."/>
            <person name="Lauterbach L."/>
            <person name="Steele A.D."/>
            <person name="Gui C."/>
            <person name="Meng S."/>
            <person name="Li G."/>
            <person name="Viehrig K."/>
            <person name="Ye F."/>
            <person name="Su P."/>
            <person name="Kiefer A.F."/>
            <person name="Nichols A."/>
            <person name="Cepeda A.J."/>
            <person name="Yan W."/>
            <person name="Fan B."/>
            <person name="Jiang Y."/>
            <person name="Adhikari A."/>
            <person name="Zheng C.-J."/>
            <person name="Schuster L."/>
            <person name="Cowan T.M."/>
            <person name="Smanski M.J."/>
            <person name="Chevrette M.G."/>
            <person name="De Carvalho L.P.S."/>
            <person name="Shen B."/>
        </authorList>
    </citation>
    <scope>NUCLEOTIDE SEQUENCE [LARGE SCALE GENOMIC DNA]</scope>
    <source>
        <strain evidence="2 3">NPDC006488</strain>
    </source>
</reference>
<keyword evidence="3" id="KW-1185">Reference proteome</keyword>
<feature type="region of interest" description="Disordered" evidence="1">
    <location>
        <begin position="1"/>
        <end position="46"/>
    </location>
</feature>